<evidence type="ECO:0000259" key="2">
    <source>
        <dbReference type="Pfam" id="PF02342"/>
    </source>
</evidence>
<dbReference type="RefSeq" id="WP_084658279.1">
    <property type="nucleotide sequence ID" value="NZ_FPKR01000004.1"/>
</dbReference>
<sequence length="196" mass="21053">MLPMNKGATLPLTKNAAPLKEIRLELSWSPPKNSSRGSYDLDASCFPLNSTGGGPLGTIADIGHICYWGQQKTPSMEHLAGDDRTGDGDDPDEVILIRFNAIPNNCDLIAIVGTIDKAIARGQSFAEVADATMQIFNNETNELLAEARLAAMEAGSTGCLFASIRKANGIWTVENVSQGYPGKELPDFFQLFGYQG</sequence>
<proteinExistence type="predicted"/>
<feature type="domain" description="TerD" evidence="2">
    <location>
        <begin position="3"/>
        <end position="187"/>
    </location>
</feature>
<dbReference type="InterPro" id="IPR003325">
    <property type="entry name" value="TerD"/>
</dbReference>
<dbReference type="STRING" id="1121279.SAMN02745887_01375"/>
<dbReference type="Proteomes" id="UP000186513">
    <property type="component" value="Unassembled WGS sequence"/>
</dbReference>
<reference evidence="3 4" key="1">
    <citation type="submission" date="2016-11" db="EMBL/GenBank/DDBJ databases">
        <authorList>
            <person name="Jaros S."/>
            <person name="Januszkiewicz K."/>
            <person name="Wedrychowicz H."/>
        </authorList>
    </citation>
    <scope>NUCLEOTIDE SEQUENCE [LARGE SCALE GENOMIC DNA]</scope>
    <source>
        <strain evidence="3 4">DSM 18899</strain>
    </source>
</reference>
<dbReference type="Gene3D" id="2.60.60.30">
    <property type="entry name" value="sav2460 like domains"/>
    <property type="match status" value="1"/>
</dbReference>
<dbReference type="CDD" id="cd06974">
    <property type="entry name" value="TerD_like"/>
    <property type="match status" value="1"/>
</dbReference>
<evidence type="ECO:0000256" key="1">
    <source>
        <dbReference type="ARBA" id="ARBA00022686"/>
    </source>
</evidence>
<organism evidence="3 4">
    <name type="scientific">Chitinimonas taiwanensis DSM 18899</name>
    <dbReference type="NCBI Taxonomy" id="1121279"/>
    <lineage>
        <taxon>Bacteria</taxon>
        <taxon>Pseudomonadati</taxon>
        <taxon>Pseudomonadota</taxon>
        <taxon>Betaproteobacteria</taxon>
        <taxon>Neisseriales</taxon>
        <taxon>Chitinibacteraceae</taxon>
        <taxon>Chitinimonas</taxon>
    </lineage>
</organism>
<dbReference type="GO" id="GO:0046690">
    <property type="term" value="P:response to tellurium ion"/>
    <property type="evidence" value="ECO:0007669"/>
    <property type="project" value="UniProtKB-KW"/>
</dbReference>
<evidence type="ECO:0000313" key="4">
    <source>
        <dbReference type="Proteomes" id="UP000186513"/>
    </source>
</evidence>
<dbReference type="PANTHER" id="PTHR32097:SF17">
    <property type="entry name" value="CAMP-BINDING PROTEIN 1-RELATED"/>
    <property type="match status" value="1"/>
</dbReference>
<dbReference type="EMBL" id="FPKR01000004">
    <property type="protein sequence ID" value="SFZ74722.1"/>
    <property type="molecule type" value="Genomic_DNA"/>
</dbReference>
<keyword evidence="4" id="KW-1185">Reference proteome</keyword>
<protein>
    <submittedName>
        <fullName evidence="3">TerD domain-containing protein</fullName>
    </submittedName>
</protein>
<dbReference type="PANTHER" id="PTHR32097">
    <property type="entry name" value="CAMP-BINDING PROTEIN 1-RELATED"/>
    <property type="match status" value="1"/>
</dbReference>
<dbReference type="OrthoDB" id="5321109at2"/>
<gene>
    <name evidence="3" type="ORF">SAMN02745887_01375</name>
</gene>
<dbReference type="Pfam" id="PF02342">
    <property type="entry name" value="TerD"/>
    <property type="match status" value="1"/>
</dbReference>
<keyword evidence="1" id="KW-0778">Tellurium resistance</keyword>
<accession>A0A1K2HEI7</accession>
<dbReference type="AlphaFoldDB" id="A0A1K2HEI7"/>
<dbReference type="InterPro" id="IPR051324">
    <property type="entry name" value="Stress/Tellurium_Resist"/>
</dbReference>
<name>A0A1K2HEI7_9NEIS</name>
<evidence type="ECO:0000313" key="3">
    <source>
        <dbReference type="EMBL" id="SFZ74722.1"/>
    </source>
</evidence>